<dbReference type="GO" id="GO:0005886">
    <property type="term" value="C:plasma membrane"/>
    <property type="evidence" value="ECO:0007669"/>
    <property type="project" value="UniProtKB-SubCell"/>
</dbReference>
<keyword evidence="8" id="KW-1133">Transmembrane helix</keyword>
<dbReference type="PROSITE" id="PS50111">
    <property type="entry name" value="CHEMOTAXIS_TRANSDUC_2"/>
    <property type="match status" value="1"/>
</dbReference>
<dbReference type="Pfam" id="PF12729">
    <property type="entry name" value="4HB_MCP_1"/>
    <property type="match status" value="1"/>
</dbReference>
<dbReference type="GO" id="GO:0007165">
    <property type="term" value="P:signal transduction"/>
    <property type="evidence" value="ECO:0007669"/>
    <property type="project" value="UniProtKB-KW"/>
</dbReference>
<dbReference type="EMBL" id="JAGSOT010000011">
    <property type="protein sequence ID" value="MBR7795459.1"/>
    <property type="molecule type" value="Genomic_DNA"/>
</dbReference>
<keyword evidence="4 6" id="KW-0807">Transducer</keyword>
<dbReference type="InterPro" id="IPR024478">
    <property type="entry name" value="HlyB_4HB_MCP"/>
</dbReference>
<evidence type="ECO:0000256" key="5">
    <source>
        <dbReference type="ARBA" id="ARBA00029447"/>
    </source>
</evidence>
<dbReference type="Gene3D" id="1.10.287.950">
    <property type="entry name" value="Methyl-accepting chemotaxis protein"/>
    <property type="match status" value="1"/>
</dbReference>
<dbReference type="CDD" id="cd11386">
    <property type="entry name" value="MCP_signal"/>
    <property type="match status" value="1"/>
</dbReference>
<protein>
    <submittedName>
        <fullName evidence="11">Methyl-accepting chemotaxis protein</fullName>
    </submittedName>
</protein>
<gene>
    <name evidence="11" type="ORF">KCX74_05325</name>
</gene>
<dbReference type="PANTHER" id="PTHR32089">
    <property type="entry name" value="METHYL-ACCEPTING CHEMOTAXIS PROTEIN MCPB"/>
    <property type="match status" value="1"/>
</dbReference>
<organism evidence="11 12">
    <name type="scientific">Virgibacillus salarius</name>
    <dbReference type="NCBI Taxonomy" id="447199"/>
    <lineage>
        <taxon>Bacteria</taxon>
        <taxon>Bacillati</taxon>
        <taxon>Bacillota</taxon>
        <taxon>Bacilli</taxon>
        <taxon>Bacillales</taxon>
        <taxon>Bacillaceae</taxon>
        <taxon>Virgibacillus</taxon>
    </lineage>
</organism>
<sequence>MKKLLKFKRIKTKLLFGFGLLIALAFIVGTVSYIAIEKLNNNTKQIVEKDVPYLIINENFSYNMSQSASMVRGYFLYNDKEIKKQLEANLEKGKEIEKEMLTLSDSENIKSIIDKKAKWTDMVTNSITEYESGNRDKAVEILLEAKSLSNEIMDSNEKLSSRSQNDVNKQGKQIILYGDSTVFFILIISGLVLIIGIIIALITAKSLTNPILIIMKRMNDLAKGDLSQEPLKTNNKDEVAQLVKATNIMSDNNRNLLNRISEVSESVSSQSEELTQAASEVKAGADQVAITMEELATGAETQANSASELASIMGTFTNRVEEANESGERIHENSGKVLELTTKGSQLMNASTEQMIKIDRIVKDAVEKMQNLDNQSQEISKLVSVIKDVAEQTNLLALNAAIEAARAGEHGKGFAVVADEVRKLAEQVALSVNDITTIVTTIQTESSVVADSLRDGYSEVEQGTSQIETTGKTFNNISSAVTDMVQSIQAVSEHLSEIAANSQEMNGSIEEIASVSEEAAAGVEQTSASAQQSSGSMEEVAGSSEHLAKLAEELNELVGRFKL</sequence>
<dbReference type="Pfam" id="PF00015">
    <property type="entry name" value="MCPsignal"/>
    <property type="match status" value="1"/>
</dbReference>
<dbReference type="GO" id="GO:0006935">
    <property type="term" value="P:chemotaxis"/>
    <property type="evidence" value="ECO:0007669"/>
    <property type="project" value="InterPro"/>
</dbReference>
<keyword evidence="12" id="KW-1185">Reference proteome</keyword>
<dbReference type="SUPFAM" id="SSF58104">
    <property type="entry name" value="Methyl-accepting chemotaxis protein (MCP) signaling domain"/>
    <property type="match status" value="1"/>
</dbReference>
<keyword evidence="8" id="KW-0812">Transmembrane</keyword>
<dbReference type="SMART" id="SM00283">
    <property type="entry name" value="MA"/>
    <property type="match status" value="1"/>
</dbReference>
<evidence type="ECO:0000256" key="8">
    <source>
        <dbReference type="SAM" id="Phobius"/>
    </source>
</evidence>
<evidence type="ECO:0000313" key="12">
    <source>
        <dbReference type="Proteomes" id="UP000675284"/>
    </source>
</evidence>
<comment type="similarity">
    <text evidence="5">Belongs to the methyl-accepting chemotaxis (MCP) protein family.</text>
</comment>
<feature type="domain" description="HAMP" evidence="10">
    <location>
        <begin position="205"/>
        <end position="258"/>
    </location>
</feature>
<feature type="region of interest" description="Disordered" evidence="7">
    <location>
        <begin position="523"/>
        <end position="544"/>
    </location>
</feature>
<keyword evidence="2" id="KW-1003">Cell membrane</keyword>
<evidence type="ECO:0000259" key="10">
    <source>
        <dbReference type="PROSITE" id="PS50885"/>
    </source>
</evidence>
<dbReference type="SMART" id="SM00304">
    <property type="entry name" value="HAMP"/>
    <property type="match status" value="1"/>
</dbReference>
<evidence type="ECO:0000256" key="4">
    <source>
        <dbReference type="ARBA" id="ARBA00023224"/>
    </source>
</evidence>
<evidence type="ECO:0000256" key="2">
    <source>
        <dbReference type="ARBA" id="ARBA00022475"/>
    </source>
</evidence>
<dbReference type="GO" id="GO:0004888">
    <property type="term" value="F:transmembrane signaling receptor activity"/>
    <property type="evidence" value="ECO:0007669"/>
    <property type="project" value="InterPro"/>
</dbReference>
<dbReference type="Proteomes" id="UP000675284">
    <property type="component" value="Unassembled WGS sequence"/>
</dbReference>
<keyword evidence="3 8" id="KW-0472">Membrane</keyword>
<name>A0A941DR41_9BACI</name>
<dbReference type="AlphaFoldDB" id="A0A941DR41"/>
<evidence type="ECO:0000313" key="11">
    <source>
        <dbReference type="EMBL" id="MBR7795459.1"/>
    </source>
</evidence>
<reference evidence="11" key="1">
    <citation type="submission" date="2021-04" db="EMBL/GenBank/DDBJ databases">
        <title>Isolation and polyphasic classification of algal microorganism.</title>
        <authorList>
            <person name="Wang S."/>
        </authorList>
    </citation>
    <scope>NUCLEOTIDE SEQUENCE</scope>
    <source>
        <strain evidence="11">720a</strain>
    </source>
</reference>
<dbReference type="CDD" id="cd06225">
    <property type="entry name" value="HAMP"/>
    <property type="match status" value="1"/>
</dbReference>
<dbReference type="InterPro" id="IPR004090">
    <property type="entry name" value="Chemotax_Me-accpt_rcpt"/>
</dbReference>
<evidence type="ECO:0000256" key="7">
    <source>
        <dbReference type="SAM" id="MobiDB-lite"/>
    </source>
</evidence>
<dbReference type="Gene3D" id="6.10.340.10">
    <property type="match status" value="1"/>
</dbReference>
<feature type="domain" description="Methyl-accepting transducer" evidence="9">
    <location>
        <begin position="277"/>
        <end position="513"/>
    </location>
</feature>
<dbReference type="PROSITE" id="PS50885">
    <property type="entry name" value="HAMP"/>
    <property type="match status" value="1"/>
</dbReference>
<evidence type="ECO:0000256" key="6">
    <source>
        <dbReference type="PROSITE-ProRule" id="PRU00284"/>
    </source>
</evidence>
<dbReference type="InterPro" id="IPR003660">
    <property type="entry name" value="HAMP_dom"/>
</dbReference>
<dbReference type="RefSeq" id="WP_166530060.1">
    <property type="nucleotide sequence ID" value="NZ_JAGSOT010000011.1"/>
</dbReference>
<evidence type="ECO:0000259" key="9">
    <source>
        <dbReference type="PROSITE" id="PS50111"/>
    </source>
</evidence>
<dbReference type="PRINTS" id="PR00260">
    <property type="entry name" value="CHEMTRNSDUCR"/>
</dbReference>
<comment type="subcellular location">
    <subcellularLocation>
        <location evidence="1">Cell membrane</location>
    </subcellularLocation>
</comment>
<proteinExistence type="inferred from homology"/>
<feature type="compositionally biased region" description="Low complexity" evidence="7">
    <location>
        <begin position="523"/>
        <end position="536"/>
    </location>
</feature>
<dbReference type="InterPro" id="IPR004089">
    <property type="entry name" value="MCPsignal_dom"/>
</dbReference>
<accession>A0A941DR41</accession>
<evidence type="ECO:0000256" key="1">
    <source>
        <dbReference type="ARBA" id="ARBA00004236"/>
    </source>
</evidence>
<evidence type="ECO:0000256" key="3">
    <source>
        <dbReference type="ARBA" id="ARBA00023136"/>
    </source>
</evidence>
<comment type="caution">
    <text evidence="11">The sequence shown here is derived from an EMBL/GenBank/DDBJ whole genome shotgun (WGS) entry which is preliminary data.</text>
</comment>
<dbReference type="Pfam" id="PF00672">
    <property type="entry name" value="HAMP"/>
    <property type="match status" value="1"/>
</dbReference>
<feature type="transmembrane region" description="Helical" evidence="8">
    <location>
        <begin position="12"/>
        <end position="36"/>
    </location>
</feature>
<feature type="transmembrane region" description="Helical" evidence="8">
    <location>
        <begin position="182"/>
        <end position="208"/>
    </location>
</feature>
<dbReference type="PANTHER" id="PTHR32089:SF112">
    <property type="entry name" value="LYSOZYME-LIKE PROTEIN-RELATED"/>
    <property type="match status" value="1"/>
</dbReference>